<keyword evidence="5" id="KW-0378">Hydrolase</keyword>
<comment type="catalytic activity">
    <reaction evidence="8">
        <text>O-phospho-L-tyrosyl-[protein] + H2O = L-tyrosyl-[protein] + phosphate</text>
        <dbReference type="Rhea" id="RHEA:10684"/>
        <dbReference type="Rhea" id="RHEA-COMP:10136"/>
        <dbReference type="Rhea" id="RHEA-COMP:20101"/>
        <dbReference type="ChEBI" id="CHEBI:15377"/>
        <dbReference type="ChEBI" id="CHEBI:43474"/>
        <dbReference type="ChEBI" id="CHEBI:46858"/>
        <dbReference type="ChEBI" id="CHEBI:61978"/>
        <dbReference type="EC" id="3.1.3.48"/>
    </reaction>
</comment>
<proteinExistence type="inferred from homology"/>
<dbReference type="InterPro" id="IPR001763">
    <property type="entry name" value="Rhodanese-like_dom"/>
</dbReference>
<dbReference type="HOGENOM" id="CLU_275703_0_0_1"/>
<dbReference type="FunFam" id="3.40.250.10:FF:000021">
    <property type="entry name" value="M-phase inducer phosphatase cdc-25.2"/>
    <property type="match status" value="1"/>
</dbReference>
<dbReference type="GO" id="GO:0010971">
    <property type="term" value="P:positive regulation of G2/M transition of mitotic cell cycle"/>
    <property type="evidence" value="ECO:0007669"/>
    <property type="project" value="TreeGrafter"/>
</dbReference>
<gene>
    <name evidence="12" type="ORF">CCM_07079</name>
</gene>
<dbReference type="eggNOG" id="KOG3772">
    <property type="taxonomic scope" value="Eukaryota"/>
</dbReference>
<evidence type="ECO:0000256" key="5">
    <source>
        <dbReference type="ARBA" id="ARBA00022801"/>
    </source>
</evidence>
<dbReference type="PANTHER" id="PTHR10828">
    <property type="entry name" value="M-PHASE INDUCER PHOSPHATASE DUAL SPECIFICITY PHOSPHATASE CDC25"/>
    <property type="match status" value="1"/>
</dbReference>
<dbReference type="GO" id="GO:0005737">
    <property type="term" value="C:cytoplasm"/>
    <property type="evidence" value="ECO:0007669"/>
    <property type="project" value="TreeGrafter"/>
</dbReference>
<organism evidence="12 13">
    <name type="scientific">Cordyceps militaris (strain CM01)</name>
    <name type="common">Caterpillar fungus</name>
    <dbReference type="NCBI Taxonomy" id="983644"/>
    <lineage>
        <taxon>Eukaryota</taxon>
        <taxon>Fungi</taxon>
        <taxon>Dikarya</taxon>
        <taxon>Ascomycota</taxon>
        <taxon>Pezizomycotina</taxon>
        <taxon>Sordariomycetes</taxon>
        <taxon>Hypocreomycetidae</taxon>
        <taxon>Hypocreales</taxon>
        <taxon>Cordycipitaceae</taxon>
        <taxon>Cordyceps</taxon>
    </lineage>
</organism>
<evidence type="ECO:0000256" key="1">
    <source>
        <dbReference type="ARBA" id="ARBA00011065"/>
    </source>
</evidence>
<dbReference type="PRINTS" id="PR00716">
    <property type="entry name" value="MPIPHPHTASE"/>
</dbReference>
<dbReference type="InterPro" id="IPR036873">
    <property type="entry name" value="Rhodanese-like_dom_sf"/>
</dbReference>
<evidence type="ECO:0000259" key="11">
    <source>
        <dbReference type="PROSITE" id="PS50206"/>
    </source>
</evidence>
<evidence type="ECO:0000313" key="13">
    <source>
        <dbReference type="Proteomes" id="UP000001610"/>
    </source>
</evidence>
<sequence length="1157" mass="127575">MPQRFTESNELEHTQCDKRLACGLEMSAMRDMQRTDTTAAFDAGGEGEEALIRRAVWRNMDGAKQYGICGVTAGKGICGNPGTAQAAGRIRGTARTASDGSKSCLRLSQIRFWGSGGRERNHVREEKKASDHLRLVACSKPRPGVGGRVEAARIRKERHSVEKSFAKYYAVAMLPRTGFDAVALGRLDSGDTGRGFEIYEQMEMIFVVVLLGGVELGTLLAASFLCSSRVTVPAGARHRSTATTEQPKPTYRTKMMQARERRPTDALQIKSQLVALLACLVALRGVWSVLAALEMGCPAHVVVWPPASLGSPLHPCHVDQGRGTRWKRSFVKLEATKVTKELESPRSLLVSQSDCRAAGAARQQASSAYGSSQGTYRGTCTPYLDSVDQQASGSASLSLRRCARPPPPLTSPPSNHLPTCYLTRRDYFVHLSSQGCVALHPPSTITPNNVYNFPARRPYPRPGSFFRSSLVAVHIQKPLPPAPIFCFCPPSTPPSLVRERPRPEANDDQQPRLWLCSNDNLTLLLLFLALRPPERKKGKKEQSRLCHLGLLLFPATYFSLNSTATANTTAVLLRIQPPSPSTGSQFPLAELVHALVLLCISPEATRKPLERKSFAKFALSFIVPGPTYLALCLNSPAMEASSPLAALHRPMPAPSWGGRDIFRSHSFVGPVASAALSLREQLQRGTSDYFACNEPRGSSPAASLAADLSQNFRLDSEASPHFPTPRRALFTANVMGGFHNRDYVTTPPLPSSSPAQLTEYMELSPLPHKTPFSLQSEFASPTPNTSSSDEDMILDSPAPILRPSLDFPKLPSFADRRIAAPRRPSLSRMKGHSLAGSSFKSEADGQLPRSALAAIPCPARAPISLLESASSLSHPLRIRDLPPHSRRSSNPFLRARKQVRRSLSMFEHPNEVMNAKSQAHELISTPLKSVMDIEEAYEAVIPHFLSEDPTDTIPRITNETMLDIIDGKFNDQFDHKMVIDCRFEYEYDGGHIEGAVNHNDKELLTSQLFTTPIGGRSLLIFHCEYSAHRAPLMARHVRAEDRTVNAEFYPRLTYPEVYILDGGYSGFFSTFRGRCFPPEYVEMSDEKHQRTCEREMGRLKARKGGLNRAQTFAFGQKDHCINDSPTAPGRPTSRQFPIMGSFSPIPERSHTRRMASY</sequence>
<keyword evidence="7" id="KW-0131">Cell cycle</keyword>
<evidence type="ECO:0000256" key="7">
    <source>
        <dbReference type="ARBA" id="ARBA00023306"/>
    </source>
</evidence>
<dbReference type="Gene3D" id="3.40.250.10">
    <property type="entry name" value="Rhodanese-like domain"/>
    <property type="match status" value="1"/>
</dbReference>
<keyword evidence="3" id="KW-0132">Cell division</keyword>
<feature type="region of interest" description="Disordered" evidence="10">
    <location>
        <begin position="819"/>
        <end position="842"/>
    </location>
</feature>
<dbReference type="EC" id="3.1.3.48" evidence="2"/>
<dbReference type="CDD" id="cd01530">
    <property type="entry name" value="Cdc25"/>
    <property type="match status" value="1"/>
</dbReference>
<feature type="region of interest" description="Disordered" evidence="10">
    <location>
        <begin position="1120"/>
        <end position="1157"/>
    </location>
</feature>
<keyword evidence="6" id="KW-0904">Protein phosphatase</keyword>
<reference evidence="12 13" key="1">
    <citation type="journal article" date="2011" name="Genome Biol.">
        <title>Genome sequence of the insect pathogenic fungus Cordyceps militaris, a valued traditional Chinese medicine.</title>
        <authorList>
            <person name="Zheng P."/>
            <person name="Xia Y."/>
            <person name="Xiao G."/>
            <person name="Xiong C."/>
            <person name="Hu X."/>
            <person name="Zhang S."/>
            <person name="Zheng H."/>
            <person name="Huang Y."/>
            <person name="Zhou Y."/>
            <person name="Wang S."/>
            <person name="Zhao G.P."/>
            <person name="Liu X."/>
            <person name="St Leger R.J."/>
            <person name="Wang C."/>
        </authorList>
    </citation>
    <scope>NUCLEOTIDE SEQUENCE [LARGE SCALE GENOMIC DNA]</scope>
    <source>
        <strain evidence="12 13">CM01</strain>
    </source>
</reference>
<dbReference type="Proteomes" id="UP000001610">
    <property type="component" value="Unassembled WGS sequence"/>
</dbReference>
<dbReference type="GO" id="GO:0004725">
    <property type="term" value="F:protein tyrosine phosphatase activity"/>
    <property type="evidence" value="ECO:0007669"/>
    <property type="project" value="UniProtKB-EC"/>
</dbReference>
<dbReference type="SMART" id="SM00450">
    <property type="entry name" value="RHOD"/>
    <property type="match status" value="1"/>
</dbReference>
<dbReference type="AlphaFoldDB" id="G3JLT5"/>
<evidence type="ECO:0000256" key="10">
    <source>
        <dbReference type="SAM" id="MobiDB-lite"/>
    </source>
</evidence>
<dbReference type="GeneID" id="18169090"/>
<dbReference type="OrthoDB" id="26523at2759"/>
<dbReference type="KEGG" id="cmt:CCM_07079"/>
<dbReference type="GO" id="GO:0005634">
    <property type="term" value="C:nucleus"/>
    <property type="evidence" value="ECO:0007669"/>
    <property type="project" value="TreeGrafter"/>
</dbReference>
<dbReference type="Pfam" id="PF00581">
    <property type="entry name" value="Rhodanese"/>
    <property type="match status" value="1"/>
</dbReference>
<dbReference type="InParanoid" id="G3JLT5"/>
<evidence type="ECO:0000256" key="6">
    <source>
        <dbReference type="ARBA" id="ARBA00022912"/>
    </source>
</evidence>
<dbReference type="EMBL" id="JH126403">
    <property type="protein sequence ID" value="EGX90659.1"/>
    <property type="molecule type" value="Genomic_DNA"/>
</dbReference>
<keyword evidence="4" id="KW-0498">Mitosis</keyword>
<keyword evidence="13" id="KW-1185">Reference proteome</keyword>
<dbReference type="InterPro" id="IPR000751">
    <property type="entry name" value="MPI_Phosphatase"/>
</dbReference>
<evidence type="ECO:0000256" key="3">
    <source>
        <dbReference type="ARBA" id="ARBA00022618"/>
    </source>
</evidence>
<dbReference type="GO" id="GO:0051301">
    <property type="term" value="P:cell division"/>
    <property type="evidence" value="ECO:0007669"/>
    <property type="project" value="UniProtKB-KW"/>
</dbReference>
<dbReference type="VEuPathDB" id="FungiDB:CCM_07079"/>
<name>G3JLT5_CORMM</name>
<feature type="domain" description="Rhodanese" evidence="11">
    <location>
        <begin position="972"/>
        <end position="1076"/>
    </location>
</feature>
<dbReference type="STRING" id="983644.G3JLT5"/>
<dbReference type="PANTHER" id="PTHR10828:SF17">
    <property type="entry name" value="PROTEIN-TYROSINE-PHOSPHATASE"/>
    <property type="match status" value="1"/>
</dbReference>
<dbReference type="GO" id="GO:0000086">
    <property type="term" value="P:G2/M transition of mitotic cell cycle"/>
    <property type="evidence" value="ECO:0007669"/>
    <property type="project" value="TreeGrafter"/>
</dbReference>
<evidence type="ECO:0000256" key="4">
    <source>
        <dbReference type="ARBA" id="ARBA00022776"/>
    </source>
</evidence>
<comment type="similarity">
    <text evidence="1">Belongs to the MPI phosphatase family.</text>
</comment>
<evidence type="ECO:0000256" key="9">
    <source>
        <dbReference type="ARBA" id="ARBA00067190"/>
    </source>
</evidence>
<dbReference type="SUPFAM" id="SSF52821">
    <property type="entry name" value="Rhodanese/Cell cycle control phosphatase"/>
    <property type="match status" value="1"/>
</dbReference>
<evidence type="ECO:0000256" key="2">
    <source>
        <dbReference type="ARBA" id="ARBA00013064"/>
    </source>
</evidence>
<protein>
    <recommendedName>
        <fullName evidence="9">M-phase inducer phosphatase</fullName>
        <ecNumber evidence="2">3.1.3.48</ecNumber>
    </recommendedName>
</protein>
<evidence type="ECO:0000313" key="12">
    <source>
        <dbReference type="EMBL" id="EGX90659.1"/>
    </source>
</evidence>
<evidence type="ECO:0000256" key="8">
    <source>
        <dbReference type="ARBA" id="ARBA00051722"/>
    </source>
</evidence>
<dbReference type="RefSeq" id="XP_006672280.1">
    <property type="nucleotide sequence ID" value="XM_006672217.1"/>
</dbReference>
<dbReference type="GO" id="GO:0110032">
    <property type="term" value="P:positive regulation of G2/MI transition of meiotic cell cycle"/>
    <property type="evidence" value="ECO:0007669"/>
    <property type="project" value="TreeGrafter"/>
</dbReference>
<accession>G3JLT5</accession>
<dbReference type="PROSITE" id="PS50206">
    <property type="entry name" value="RHODANESE_3"/>
    <property type="match status" value="1"/>
</dbReference>